<dbReference type="Proteomes" id="UP000610960">
    <property type="component" value="Unassembled WGS sequence"/>
</dbReference>
<gene>
    <name evidence="1" type="ORF">GCM10007981_09290</name>
</gene>
<name>A0A830GVS3_9CREN</name>
<reference evidence="1" key="1">
    <citation type="journal article" date="2014" name="Int. J. Syst. Evol. Microbiol.">
        <title>Complete genome sequence of Corynebacterium casei LMG S-19264T (=DSM 44701T), isolated from a smear-ripened cheese.</title>
        <authorList>
            <consortium name="US DOE Joint Genome Institute (JGI-PGF)"/>
            <person name="Walter F."/>
            <person name="Albersmeier A."/>
            <person name="Kalinowski J."/>
            <person name="Ruckert C."/>
        </authorList>
    </citation>
    <scope>NUCLEOTIDE SEQUENCE</scope>
    <source>
        <strain evidence="1">JCM 10088</strain>
    </source>
</reference>
<comment type="caution">
    <text evidence="1">The sequence shown here is derived from an EMBL/GenBank/DDBJ whole genome shotgun (WGS) entry which is preliminary data.</text>
</comment>
<protein>
    <submittedName>
        <fullName evidence="1">Uncharacterized protein</fullName>
    </submittedName>
</protein>
<sequence>MARYHVVIDGIEVDVLGNGWAAEVKMGSHFYDGIGQALAYRRILGIEEVWLIHVVDGDPSQHLNKLPLLIAGLGIMAAIVHRGGVEFI</sequence>
<organism evidence="1 2">
    <name type="scientific">Thermocladium modestius</name>
    <dbReference type="NCBI Taxonomy" id="62609"/>
    <lineage>
        <taxon>Archaea</taxon>
        <taxon>Thermoproteota</taxon>
        <taxon>Thermoprotei</taxon>
        <taxon>Thermoproteales</taxon>
        <taxon>Thermoproteaceae</taxon>
        <taxon>Thermocladium</taxon>
    </lineage>
</organism>
<keyword evidence="2" id="KW-1185">Reference proteome</keyword>
<evidence type="ECO:0000313" key="1">
    <source>
        <dbReference type="EMBL" id="GGP20591.1"/>
    </source>
</evidence>
<reference evidence="1" key="2">
    <citation type="submission" date="2020-09" db="EMBL/GenBank/DDBJ databases">
        <authorList>
            <person name="Sun Q."/>
            <person name="Ohkuma M."/>
        </authorList>
    </citation>
    <scope>NUCLEOTIDE SEQUENCE</scope>
    <source>
        <strain evidence="1">JCM 10088</strain>
    </source>
</reference>
<dbReference type="EMBL" id="BMNL01000002">
    <property type="protein sequence ID" value="GGP20591.1"/>
    <property type="molecule type" value="Genomic_DNA"/>
</dbReference>
<dbReference type="AlphaFoldDB" id="A0A830GVS3"/>
<evidence type="ECO:0000313" key="2">
    <source>
        <dbReference type="Proteomes" id="UP000610960"/>
    </source>
</evidence>
<proteinExistence type="predicted"/>
<accession>A0A830GVS3</accession>